<evidence type="ECO:0000256" key="4">
    <source>
        <dbReference type="ARBA" id="ARBA00022807"/>
    </source>
</evidence>
<keyword evidence="4" id="KW-0788">Thiol protease</keyword>
<name>A0ABV6NRY9_9ACTN</name>
<dbReference type="PANTHER" id="PTHR47359:SF3">
    <property type="entry name" value="NLP_P60 DOMAIN-CONTAINING PROTEIN-RELATED"/>
    <property type="match status" value="1"/>
</dbReference>
<feature type="transmembrane region" description="Helical" evidence="7">
    <location>
        <begin position="21"/>
        <end position="42"/>
    </location>
</feature>
<feature type="compositionally biased region" description="Low complexity" evidence="6">
    <location>
        <begin position="66"/>
        <end position="84"/>
    </location>
</feature>
<comment type="caution">
    <text evidence="9">The sequence shown here is derived from an EMBL/GenBank/DDBJ whole genome shotgun (WGS) entry which is preliminary data.</text>
</comment>
<keyword evidence="10" id="KW-1185">Reference proteome</keyword>
<dbReference type="Pfam" id="PF00877">
    <property type="entry name" value="NLPC_P60"/>
    <property type="match status" value="1"/>
</dbReference>
<dbReference type="PANTHER" id="PTHR47359">
    <property type="entry name" value="PEPTIDOGLYCAN DL-ENDOPEPTIDASE CWLO"/>
    <property type="match status" value="1"/>
</dbReference>
<evidence type="ECO:0000256" key="2">
    <source>
        <dbReference type="ARBA" id="ARBA00022670"/>
    </source>
</evidence>
<proteinExistence type="inferred from homology"/>
<keyword evidence="7" id="KW-1133">Transmembrane helix</keyword>
<evidence type="ECO:0000256" key="3">
    <source>
        <dbReference type="ARBA" id="ARBA00022801"/>
    </source>
</evidence>
<accession>A0ABV6NRY9</accession>
<gene>
    <name evidence="9" type="ORF">ACFFHU_04635</name>
</gene>
<keyword evidence="2" id="KW-0645">Protease</keyword>
<dbReference type="SUPFAM" id="SSF54001">
    <property type="entry name" value="Cysteine proteinases"/>
    <property type="match status" value="1"/>
</dbReference>
<feature type="compositionally biased region" description="Pro residues" evidence="6">
    <location>
        <begin position="406"/>
        <end position="472"/>
    </location>
</feature>
<dbReference type="Gene3D" id="3.90.1720.10">
    <property type="entry name" value="endopeptidase domain like (from Nostoc punctiforme)"/>
    <property type="match status" value="1"/>
</dbReference>
<dbReference type="EMBL" id="JBHLUE010000002">
    <property type="protein sequence ID" value="MFC0563454.1"/>
    <property type="molecule type" value="Genomic_DNA"/>
</dbReference>
<dbReference type="InterPro" id="IPR038765">
    <property type="entry name" value="Papain-like_cys_pep_sf"/>
</dbReference>
<organism evidence="9 10">
    <name type="scientific">Plantactinospora siamensis</name>
    <dbReference type="NCBI Taxonomy" id="555372"/>
    <lineage>
        <taxon>Bacteria</taxon>
        <taxon>Bacillati</taxon>
        <taxon>Actinomycetota</taxon>
        <taxon>Actinomycetes</taxon>
        <taxon>Micromonosporales</taxon>
        <taxon>Micromonosporaceae</taxon>
        <taxon>Plantactinospora</taxon>
    </lineage>
</organism>
<evidence type="ECO:0000313" key="10">
    <source>
        <dbReference type="Proteomes" id="UP001589894"/>
    </source>
</evidence>
<dbReference type="PROSITE" id="PS51935">
    <property type="entry name" value="NLPC_P60"/>
    <property type="match status" value="1"/>
</dbReference>
<dbReference type="RefSeq" id="WP_377335965.1">
    <property type="nucleotide sequence ID" value="NZ_JBHLUE010000002.1"/>
</dbReference>
<evidence type="ECO:0000256" key="5">
    <source>
        <dbReference type="SAM" id="Coils"/>
    </source>
</evidence>
<protein>
    <submittedName>
        <fullName evidence="9">C40 family peptidase</fullName>
    </submittedName>
</protein>
<feature type="region of interest" description="Disordered" evidence="6">
    <location>
        <begin position="52"/>
        <end position="84"/>
    </location>
</feature>
<feature type="region of interest" description="Disordered" evidence="6">
    <location>
        <begin position="406"/>
        <end position="527"/>
    </location>
</feature>
<comment type="similarity">
    <text evidence="1">Belongs to the peptidase C40 family.</text>
</comment>
<evidence type="ECO:0000256" key="6">
    <source>
        <dbReference type="SAM" id="MobiDB-lite"/>
    </source>
</evidence>
<dbReference type="InterPro" id="IPR051794">
    <property type="entry name" value="PG_Endopeptidase_C40"/>
</dbReference>
<reference evidence="9 10" key="1">
    <citation type="submission" date="2024-09" db="EMBL/GenBank/DDBJ databases">
        <authorList>
            <person name="Sun Q."/>
            <person name="Mori K."/>
        </authorList>
    </citation>
    <scope>NUCLEOTIDE SEQUENCE [LARGE SCALE GENOMIC DNA]</scope>
    <source>
        <strain evidence="9 10">TBRC 2205</strain>
    </source>
</reference>
<keyword evidence="3" id="KW-0378">Hydrolase</keyword>
<keyword evidence="5" id="KW-0175">Coiled coil</keyword>
<evidence type="ECO:0000256" key="1">
    <source>
        <dbReference type="ARBA" id="ARBA00007074"/>
    </source>
</evidence>
<feature type="domain" description="NlpC/P60" evidence="8">
    <location>
        <begin position="272"/>
        <end position="396"/>
    </location>
</feature>
<feature type="compositionally biased region" description="Polar residues" evidence="6">
    <location>
        <begin position="52"/>
        <end position="61"/>
    </location>
</feature>
<keyword evidence="7" id="KW-0472">Membrane</keyword>
<dbReference type="InterPro" id="IPR000064">
    <property type="entry name" value="NLP_P60_dom"/>
</dbReference>
<sequence length="527" mass="54012">MTRVGRRQVRLRDVISPVLRPALWSAVLGMAAAVAFAAPGYADPALPNTIPDTGTRPQVTGQLAMPGSVPTTPSGSPTTTPAAVNGPLAAQLLAQENEVAALGDQLLQLKQDRDGTQAERLRAQNELATATAALLAAESRAEAAAGDALKEAAALPPGAFGSDLHGLGALSQIQEGHRSKSALTGTEGEVIRARHAVDLANAAFTGATAKAGAAADAFTKAQTTYQQRETALINLRKQNTDQLAVIERAQEATEQQLGAGYTDGSAAGMAADPRAAGAVRYALAHLGDPYVWSEEGPHQFDCSGLMWAAYRSVGYTLPRVARDQYYGTRARSVDRSALLPGDLIFFASDNRDWRTVHHVAMYIGNGKMVHAPNSGDVVKVSTVWWSRFYAATRVFGAVPGQDVPPVVPNPPAAKPPAAKPPAPKPPTTKPPAPKPPATKPPTTPPTTKPTTPGPTPSTPTPTTPAPTTPAPTPAGTGSATPGGSGSQEPTPSHEPAPSPAPTTAAARPSSAAPTTVASSGGASPSGS</sequence>
<evidence type="ECO:0000313" key="9">
    <source>
        <dbReference type="EMBL" id="MFC0563454.1"/>
    </source>
</evidence>
<keyword evidence="7" id="KW-0812">Transmembrane</keyword>
<feature type="compositionally biased region" description="Low complexity" evidence="6">
    <location>
        <begin position="501"/>
        <end position="527"/>
    </location>
</feature>
<feature type="coiled-coil region" evidence="5">
    <location>
        <begin position="92"/>
        <end position="138"/>
    </location>
</feature>
<evidence type="ECO:0000259" key="8">
    <source>
        <dbReference type="PROSITE" id="PS51935"/>
    </source>
</evidence>
<dbReference type="Proteomes" id="UP001589894">
    <property type="component" value="Unassembled WGS sequence"/>
</dbReference>
<evidence type="ECO:0000256" key="7">
    <source>
        <dbReference type="SAM" id="Phobius"/>
    </source>
</evidence>